<dbReference type="GeneID" id="68097085"/>
<feature type="region of interest" description="Disordered" evidence="1">
    <location>
        <begin position="1"/>
        <end position="59"/>
    </location>
</feature>
<dbReference type="PANTHER" id="PTHR31855:SF2">
    <property type="entry name" value="GUANINE NUCLEOTIDE EXCHANGE FACTOR C9ORF72"/>
    <property type="match status" value="1"/>
</dbReference>
<gene>
    <name evidence="2" type="ORF">C9374_004630</name>
</gene>
<name>A0AA88GSE4_NAELO</name>
<dbReference type="PANTHER" id="PTHR31855">
    <property type="entry name" value="GUANINE NUCLEOTIDE EXCHANGE C9ORF72"/>
    <property type="match status" value="1"/>
</dbReference>
<accession>A0AA88GSE4</accession>
<dbReference type="PROSITE" id="PS51835">
    <property type="entry name" value="DENN_C9ORF72"/>
    <property type="match status" value="1"/>
</dbReference>
<comment type="caution">
    <text evidence="2">The sequence shown here is derived from an EMBL/GenBank/DDBJ whole genome shotgun (WGS) entry which is preliminary data.</text>
</comment>
<evidence type="ECO:0000256" key="1">
    <source>
        <dbReference type="SAM" id="MobiDB-lite"/>
    </source>
</evidence>
<dbReference type="GO" id="GO:0005776">
    <property type="term" value="C:autophagosome"/>
    <property type="evidence" value="ECO:0007669"/>
    <property type="project" value="TreeGrafter"/>
</dbReference>
<dbReference type="RefSeq" id="XP_044548972.1">
    <property type="nucleotide sequence ID" value="XM_044694291.1"/>
</dbReference>
<dbReference type="GO" id="GO:0005768">
    <property type="term" value="C:endosome"/>
    <property type="evidence" value="ECO:0007669"/>
    <property type="project" value="TreeGrafter"/>
</dbReference>
<organism evidence="2 3">
    <name type="scientific">Naegleria lovaniensis</name>
    <name type="common">Amoeba</name>
    <dbReference type="NCBI Taxonomy" id="51637"/>
    <lineage>
        <taxon>Eukaryota</taxon>
        <taxon>Discoba</taxon>
        <taxon>Heterolobosea</taxon>
        <taxon>Tetramitia</taxon>
        <taxon>Eutetramitia</taxon>
        <taxon>Vahlkampfiidae</taxon>
        <taxon>Naegleria</taxon>
    </lineage>
</organism>
<dbReference type="Proteomes" id="UP000816034">
    <property type="component" value="Unassembled WGS sequence"/>
</dbReference>
<dbReference type="GO" id="GO:0006914">
    <property type="term" value="P:autophagy"/>
    <property type="evidence" value="ECO:0007669"/>
    <property type="project" value="TreeGrafter"/>
</dbReference>
<keyword evidence="3" id="KW-1185">Reference proteome</keyword>
<evidence type="ECO:0000313" key="2">
    <source>
        <dbReference type="EMBL" id="KAG2383293.1"/>
    </source>
</evidence>
<evidence type="ECO:0000313" key="3">
    <source>
        <dbReference type="Proteomes" id="UP000816034"/>
    </source>
</evidence>
<feature type="compositionally biased region" description="Polar residues" evidence="1">
    <location>
        <begin position="40"/>
        <end position="59"/>
    </location>
</feature>
<dbReference type="GO" id="GO:0006897">
    <property type="term" value="P:endocytosis"/>
    <property type="evidence" value="ECO:0007669"/>
    <property type="project" value="TreeGrafter"/>
</dbReference>
<dbReference type="GO" id="GO:0005085">
    <property type="term" value="F:guanyl-nucleotide exchange factor activity"/>
    <property type="evidence" value="ECO:0007669"/>
    <property type="project" value="InterPro"/>
</dbReference>
<dbReference type="InterPro" id="IPR027819">
    <property type="entry name" value="C9orf72"/>
</dbReference>
<sequence length="610" mass="70578">MNAYWIGPNNEVSQVVNTNDEDEEEEDKSMTSIHHEREVTTASSQEPTHQPPLVNNTVASSPEIHNLSNILTTTSEEDLSGVATNFNSYMDNLLKTCYLNNLIVSYWDNSMGPRPLQVWNGTISRREYLSDDNIMFITRFSLMDDMPRYEEVGSNIEIKFNIMSDLNVMVLTAVFCSKNWEKVGSRSFFRRKADPPPTLFTINLVMNRDNLSRYMVINFIIKEKLITLAKILQHFADTFMSSNQAEVLSNFTPHLNEFIQLFDTLSKIAFEPPKFNLFYTLFHDETSLKRLYENEEDNLFLQRAVTSHLETHGYSVVVGTPNQVKEINIWVNTLAMFLSQHEKQLINHAHKIDATKISTPQPQTQARSFFKKITQSGNVKLLNPSNVFKPEVFVQGLVITPDLSHWKDLIPTKCLLSGRYPITVVDLKERKVFSFKKYHYFQAFKREYFEESESKNILNDFGVQTTGGDKQFRDHYEEAKRICTSVQELFYVLLRVIPLTIYPSIRCSLISEFVRLLNRKAIALARYVHSMRNIDTLNPDKIQRILMKHVMINNSVQKYHMHDLTSELFVIMATAEKLQHGVYTLITGDPQLEAFNVVDFLDSTSMAFDI</sequence>
<dbReference type="AlphaFoldDB" id="A0AA88GSE4"/>
<proteinExistence type="predicted"/>
<protein>
    <submittedName>
        <fullName evidence="2">Uncharacterized protein</fullName>
    </submittedName>
</protein>
<dbReference type="Pfam" id="PF15019">
    <property type="entry name" value="C9orf72-like"/>
    <property type="match status" value="1"/>
</dbReference>
<reference evidence="2 3" key="1">
    <citation type="journal article" date="2018" name="BMC Genomics">
        <title>The genome of Naegleria lovaniensis, the basis for a comparative approach to unravel pathogenicity factors of the human pathogenic amoeba N. fowleri.</title>
        <authorList>
            <person name="Liechti N."/>
            <person name="Schurch N."/>
            <person name="Bruggmann R."/>
            <person name="Wittwer M."/>
        </authorList>
    </citation>
    <scope>NUCLEOTIDE SEQUENCE [LARGE SCALE GENOMIC DNA]</scope>
    <source>
        <strain evidence="2 3">ATCC 30569</strain>
    </source>
</reference>
<dbReference type="EMBL" id="PYSW02000021">
    <property type="protein sequence ID" value="KAG2383293.1"/>
    <property type="molecule type" value="Genomic_DNA"/>
</dbReference>